<gene>
    <name evidence="1" type="ORF">CGC58_12410</name>
</gene>
<dbReference type="AlphaFoldDB" id="A0A250G2K2"/>
<dbReference type="Proteomes" id="UP000217348">
    <property type="component" value="Chromosome"/>
</dbReference>
<reference evidence="2" key="1">
    <citation type="submission" date="2017-06" db="EMBL/GenBank/DDBJ databases">
        <title>Capnocytophaga spp. assemblies.</title>
        <authorList>
            <person name="Gulvik C.A."/>
        </authorList>
    </citation>
    <scope>NUCLEOTIDE SEQUENCE [LARGE SCALE GENOMIC DNA]</scope>
    <source>
        <strain evidence="2">H2177</strain>
    </source>
</reference>
<dbReference type="KEGG" id="csto:CGC58_12410"/>
<sequence length="89" mass="10674">MLIINKKAKQKFCSFVFGYKKHNSNALQRQNYSYFLFIDDILKEIYPIEDKCCKISDSEDLNSSKHKPQKYSNTSSCLKALYQYFQKYY</sequence>
<proteinExistence type="predicted"/>
<name>A0A250G2K2_9FLAO</name>
<protein>
    <submittedName>
        <fullName evidence="1">Uncharacterized protein</fullName>
    </submittedName>
</protein>
<organism evidence="1 2">
    <name type="scientific">Capnocytophaga stomatis</name>
    <dbReference type="NCBI Taxonomy" id="1848904"/>
    <lineage>
        <taxon>Bacteria</taxon>
        <taxon>Pseudomonadati</taxon>
        <taxon>Bacteroidota</taxon>
        <taxon>Flavobacteriia</taxon>
        <taxon>Flavobacteriales</taxon>
        <taxon>Flavobacteriaceae</taxon>
        <taxon>Capnocytophaga</taxon>
    </lineage>
</organism>
<accession>A0A250G2K2</accession>
<evidence type="ECO:0000313" key="2">
    <source>
        <dbReference type="Proteomes" id="UP000217348"/>
    </source>
</evidence>
<dbReference type="EMBL" id="CP022387">
    <property type="protein sequence ID" value="ATA90466.1"/>
    <property type="molecule type" value="Genomic_DNA"/>
</dbReference>
<evidence type="ECO:0000313" key="1">
    <source>
        <dbReference type="EMBL" id="ATA90466.1"/>
    </source>
</evidence>